<dbReference type="InterPro" id="IPR025303">
    <property type="entry name" value="PdaC"/>
</dbReference>
<dbReference type="Gene3D" id="3.30.565.40">
    <property type="entry name" value="Fervidobacterium nodosum Rt17-B1 like"/>
    <property type="match status" value="1"/>
</dbReference>
<dbReference type="AlphaFoldDB" id="A0A420W115"/>
<keyword evidence="4" id="KW-1185">Reference proteome</keyword>
<dbReference type="EMBL" id="RBWS01000006">
    <property type="protein sequence ID" value="RKO72260.1"/>
    <property type="molecule type" value="Genomic_DNA"/>
</dbReference>
<sequence length="278" mass="32275">MYRSLIKIKGKTINSMRFYLFLRILFIGCLFYSCQNRSVAPSLAQTGDTLSYHKKMVDEHSNYFLKGEDKLDTTYFRASYPVFDEAKINDLVSSIVHLEGDTSMEEAAHRFINAYNEYVDDNNGKSTATWNRDLRVDVVANTPMYLAIRTKQEEYTGGAHGDHVTLYSNFDRQSNSPITIDDIIRKEDKDKFITIAEQCFRKQEGLHKDDTLNGKYFFEGGKFSLADNFTFEKNELLFYYNIYEIKSYAEGGTELRIPYTTFKDLMSEKGLHYINSIN</sequence>
<evidence type="ECO:0000313" key="4">
    <source>
        <dbReference type="Proteomes" id="UP000282423"/>
    </source>
</evidence>
<evidence type="ECO:0000313" key="3">
    <source>
        <dbReference type="EMBL" id="RKO72260.1"/>
    </source>
</evidence>
<dbReference type="PROSITE" id="PS51257">
    <property type="entry name" value="PROKAR_LIPOPROTEIN"/>
    <property type="match status" value="1"/>
</dbReference>
<dbReference type="Pfam" id="PF11738">
    <property type="entry name" value="DUF3298"/>
    <property type="match status" value="1"/>
</dbReference>
<organism evidence="3 4">
    <name type="scientific">Sphingobacterium puteale</name>
    <dbReference type="NCBI Taxonomy" id="2420510"/>
    <lineage>
        <taxon>Bacteria</taxon>
        <taxon>Pseudomonadati</taxon>
        <taxon>Bacteroidota</taxon>
        <taxon>Sphingobacteriia</taxon>
        <taxon>Sphingobacteriales</taxon>
        <taxon>Sphingobacteriaceae</taxon>
        <taxon>Sphingobacterium</taxon>
    </lineage>
</organism>
<dbReference type="InterPro" id="IPR037126">
    <property type="entry name" value="PdaC/RsiV-like_sf"/>
</dbReference>
<dbReference type="Pfam" id="PF13739">
    <property type="entry name" value="PdaC"/>
    <property type="match status" value="1"/>
</dbReference>
<evidence type="ECO:0000259" key="2">
    <source>
        <dbReference type="Pfam" id="PF13739"/>
    </source>
</evidence>
<proteinExistence type="predicted"/>
<evidence type="ECO:0000259" key="1">
    <source>
        <dbReference type="Pfam" id="PF11738"/>
    </source>
</evidence>
<comment type="caution">
    <text evidence="3">The sequence shown here is derived from an EMBL/GenBank/DDBJ whole genome shotgun (WGS) entry which is preliminary data.</text>
</comment>
<dbReference type="InterPro" id="IPR021729">
    <property type="entry name" value="DUF3298"/>
</dbReference>
<name>A0A420W115_9SPHI</name>
<protein>
    <submittedName>
        <fullName evidence="3">DUF3298 domain-containing protein</fullName>
    </submittedName>
</protein>
<dbReference type="OrthoDB" id="594879at2"/>
<accession>A0A420W115</accession>
<feature type="domain" description="DUF3298" evidence="1">
    <location>
        <begin position="181"/>
        <end position="259"/>
    </location>
</feature>
<gene>
    <name evidence="3" type="ORF">D7322_09220</name>
</gene>
<feature type="domain" description="Deacetylase PdaC" evidence="2">
    <location>
        <begin position="70"/>
        <end position="161"/>
    </location>
</feature>
<dbReference type="Proteomes" id="UP000282423">
    <property type="component" value="Unassembled WGS sequence"/>
</dbReference>
<dbReference type="Gene3D" id="3.90.640.20">
    <property type="entry name" value="Heat-shock cognate protein, ATPase"/>
    <property type="match status" value="1"/>
</dbReference>
<reference evidence="3 4" key="1">
    <citation type="submission" date="2018-10" db="EMBL/GenBank/DDBJ databases">
        <title>Sphingobacterium sp. M05W1-28.</title>
        <authorList>
            <person name="Cai H."/>
        </authorList>
    </citation>
    <scope>NUCLEOTIDE SEQUENCE [LARGE SCALE GENOMIC DNA]</scope>
    <source>
        <strain evidence="3 4">M05W1-28</strain>
    </source>
</reference>